<keyword evidence="2" id="KW-0813">Transport</keyword>
<comment type="caution">
    <text evidence="7">The sequence shown here is derived from an EMBL/GenBank/DDBJ whole genome shotgun (WGS) entry which is preliminary data.</text>
</comment>
<dbReference type="Proteomes" id="UP000828390">
    <property type="component" value="Unassembled WGS sequence"/>
</dbReference>
<name>A0A9D4INA5_DREPO</name>
<feature type="non-terminal residue" evidence="7">
    <location>
        <position position="1"/>
    </location>
</feature>
<protein>
    <submittedName>
        <fullName evidence="7">Uncharacterized protein</fullName>
    </submittedName>
</protein>
<keyword evidence="2" id="KW-0762">Sugar transport</keyword>
<organism evidence="7 8">
    <name type="scientific">Dreissena polymorpha</name>
    <name type="common">Zebra mussel</name>
    <name type="synonym">Mytilus polymorpha</name>
    <dbReference type="NCBI Taxonomy" id="45954"/>
    <lineage>
        <taxon>Eukaryota</taxon>
        <taxon>Metazoa</taxon>
        <taxon>Spiralia</taxon>
        <taxon>Lophotrochozoa</taxon>
        <taxon>Mollusca</taxon>
        <taxon>Bivalvia</taxon>
        <taxon>Autobranchia</taxon>
        <taxon>Heteroconchia</taxon>
        <taxon>Euheterodonta</taxon>
        <taxon>Imparidentia</taxon>
        <taxon>Neoheterodontei</taxon>
        <taxon>Myida</taxon>
        <taxon>Dreissenoidea</taxon>
        <taxon>Dreissenidae</taxon>
        <taxon>Dreissena</taxon>
    </lineage>
</organism>
<dbReference type="GO" id="GO:0000139">
    <property type="term" value="C:Golgi membrane"/>
    <property type="evidence" value="ECO:0007669"/>
    <property type="project" value="InterPro"/>
</dbReference>
<feature type="transmembrane region" description="Helical" evidence="6">
    <location>
        <begin position="32"/>
        <end position="50"/>
    </location>
</feature>
<keyword evidence="5 6" id="KW-0472">Membrane</keyword>
<evidence type="ECO:0000256" key="5">
    <source>
        <dbReference type="ARBA" id="ARBA00023136"/>
    </source>
</evidence>
<feature type="transmembrane region" description="Helical" evidence="6">
    <location>
        <begin position="62"/>
        <end position="86"/>
    </location>
</feature>
<dbReference type="Pfam" id="PF04142">
    <property type="entry name" value="Nuc_sug_transp"/>
    <property type="match status" value="1"/>
</dbReference>
<reference evidence="7" key="1">
    <citation type="journal article" date="2019" name="bioRxiv">
        <title>The Genome of the Zebra Mussel, Dreissena polymorpha: A Resource for Invasive Species Research.</title>
        <authorList>
            <person name="McCartney M.A."/>
            <person name="Auch B."/>
            <person name="Kono T."/>
            <person name="Mallez S."/>
            <person name="Zhang Y."/>
            <person name="Obille A."/>
            <person name="Becker A."/>
            <person name="Abrahante J.E."/>
            <person name="Garbe J."/>
            <person name="Badalamenti J.P."/>
            <person name="Herman A."/>
            <person name="Mangelson H."/>
            <person name="Liachko I."/>
            <person name="Sullivan S."/>
            <person name="Sone E.D."/>
            <person name="Koren S."/>
            <person name="Silverstein K.A.T."/>
            <person name="Beckman K.B."/>
            <person name="Gohl D.M."/>
        </authorList>
    </citation>
    <scope>NUCLEOTIDE SEQUENCE</scope>
    <source>
        <strain evidence="7">Duluth1</strain>
        <tissue evidence="7">Whole animal</tissue>
    </source>
</reference>
<gene>
    <name evidence="7" type="ORF">DPMN_179201</name>
</gene>
<keyword evidence="8" id="KW-1185">Reference proteome</keyword>
<evidence type="ECO:0000256" key="2">
    <source>
        <dbReference type="ARBA" id="ARBA00022597"/>
    </source>
</evidence>
<keyword evidence="3 6" id="KW-0812">Transmembrane</keyword>
<proteinExistence type="predicted"/>
<evidence type="ECO:0000256" key="1">
    <source>
        <dbReference type="ARBA" id="ARBA00004141"/>
    </source>
</evidence>
<accession>A0A9D4INA5</accession>
<reference evidence="7" key="2">
    <citation type="submission" date="2020-11" db="EMBL/GenBank/DDBJ databases">
        <authorList>
            <person name="McCartney M.A."/>
            <person name="Auch B."/>
            <person name="Kono T."/>
            <person name="Mallez S."/>
            <person name="Becker A."/>
            <person name="Gohl D.M."/>
            <person name="Silverstein K.A.T."/>
            <person name="Koren S."/>
            <person name="Bechman K.B."/>
            <person name="Herman A."/>
            <person name="Abrahante J.E."/>
            <person name="Garbe J."/>
        </authorList>
    </citation>
    <scope>NUCLEOTIDE SEQUENCE</scope>
    <source>
        <strain evidence="7">Duluth1</strain>
        <tissue evidence="7">Whole animal</tissue>
    </source>
</reference>
<dbReference type="InterPro" id="IPR007271">
    <property type="entry name" value="Nuc_sug_transpt"/>
</dbReference>
<dbReference type="PANTHER" id="PTHR10231">
    <property type="entry name" value="NUCLEOTIDE-SUGAR TRANSMEMBRANE TRANSPORTER"/>
    <property type="match status" value="1"/>
</dbReference>
<evidence type="ECO:0000313" key="7">
    <source>
        <dbReference type="EMBL" id="KAH3777753.1"/>
    </source>
</evidence>
<evidence type="ECO:0000256" key="6">
    <source>
        <dbReference type="SAM" id="Phobius"/>
    </source>
</evidence>
<evidence type="ECO:0000313" key="8">
    <source>
        <dbReference type="Proteomes" id="UP000828390"/>
    </source>
</evidence>
<keyword evidence="4 6" id="KW-1133">Transmembrane helix</keyword>
<evidence type="ECO:0000256" key="3">
    <source>
        <dbReference type="ARBA" id="ARBA00022692"/>
    </source>
</evidence>
<sequence length="183" mass="20592">MILNENKSKEILINESQSVIVKMDSSGLSGSLLKYVSLVLLTVQNAVFILSMRYVRTRAGDMFFTTTAVILQEAIKCLISMIIILVQERSVFGWLRHLHENIVLQPLDCVKVSLPSLVYMLQNNLIFIAVSNLDAAVFQVAVTYQLKILTTAVLSVIMLKKVLSRIQWGALVILFLQPEDTHK</sequence>
<dbReference type="EMBL" id="JAIWYP010000009">
    <property type="protein sequence ID" value="KAH3777753.1"/>
    <property type="molecule type" value="Genomic_DNA"/>
</dbReference>
<dbReference type="GO" id="GO:0015165">
    <property type="term" value="F:pyrimidine nucleotide-sugar transmembrane transporter activity"/>
    <property type="evidence" value="ECO:0007669"/>
    <property type="project" value="InterPro"/>
</dbReference>
<dbReference type="AlphaFoldDB" id="A0A9D4INA5"/>
<evidence type="ECO:0000256" key="4">
    <source>
        <dbReference type="ARBA" id="ARBA00022989"/>
    </source>
</evidence>
<comment type="subcellular location">
    <subcellularLocation>
        <location evidence="1">Membrane</location>
        <topology evidence="1">Multi-pass membrane protein</topology>
    </subcellularLocation>
</comment>
<feature type="transmembrane region" description="Helical" evidence="6">
    <location>
        <begin position="136"/>
        <end position="159"/>
    </location>
</feature>